<organism evidence="1 2">
    <name type="scientific">Artomyces pyxidatus</name>
    <dbReference type="NCBI Taxonomy" id="48021"/>
    <lineage>
        <taxon>Eukaryota</taxon>
        <taxon>Fungi</taxon>
        <taxon>Dikarya</taxon>
        <taxon>Basidiomycota</taxon>
        <taxon>Agaricomycotina</taxon>
        <taxon>Agaricomycetes</taxon>
        <taxon>Russulales</taxon>
        <taxon>Auriscalpiaceae</taxon>
        <taxon>Artomyces</taxon>
    </lineage>
</organism>
<reference evidence="1" key="1">
    <citation type="submission" date="2021-03" db="EMBL/GenBank/DDBJ databases">
        <authorList>
            <consortium name="DOE Joint Genome Institute"/>
            <person name="Ahrendt S."/>
            <person name="Looney B.P."/>
            <person name="Miyauchi S."/>
            <person name="Morin E."/>
            <person name="Drula E."/>
            <person name="Courty P.E."/>
            <person name="Chicoki N."/>
            <person name="Fauchery L."/>
            <person name="Kohler A."/>
            <person name="Kuo A."/>
            <person name="Labutti K."/>
            <person name="Pangilinan J."/>
            <person name="Lipzen A."/>
            <person name="Riley R."/>
            <person name="Andreopoulos W."/>
            <person name="He G."/>
            <person name="Johnson J."/>
            <person name="Barry K.W."/>
            <person name="Grigoriev I.V."/>
            <person name="Nagy L."/>
            <person name="Hibbett D."/>
            <person name="Henrissat B."/>
            <person name="Matheny P.B."/>
            <person name="Labbe J."/>
            <person name="Martin F."/>
        </authorList>
    </citation>
    <scope>NUCLEOTIDE SEQUENCE</scope>
    <source>
        <strain evidence="1">HHB10654</strain>
    </source>
</reference>
<sequence length="656" mass="70648">MRGNLCLQFVLLLLTSSESGRGEALSDPNDWINVQYIVSQGRQPNTLTGSARQSILGGATSTSSGGPWTITKNNGILPPSRDSHDYLSWAPYHWPDCNWCQPKGATQIWVPSNNSQFDPTEPDYYDDGGDWGDYSNLGSGNISESHAAASSPPSARDRMVRIRREKFSVDNILDASTPRRSQVQAIHAPSAGALWIPTTTSAPIPSTVSPSTTRSTSLPGSQATTSDHAFLSDDDAQETIKATRKCTPSPTTGLAPSATWTTCPYVTRDGQVNPDVRTLTGSSSVTHMTQAVLYNAFAHALAGAQSASYQQEAASVLDTFFISPSTAMRPHMNFGQIVRGPGKKGQQGTFTGVLDMRGLVRVINAVMVLRATGGTAWTAQREAGFKAWVTSYVSWLEQSPIAIKAAGSPNNHGTFFVNQLAAAKILLGDKQGAIAALQGYFGHQFLDQIASSGEQPFEAVRTRPFHYRAFNLEAMITNAKLGDELGVDFWTAKSKYGASIQTAVNYLMTVDPRGEDPLDAVPHVAAVAAAYGDPSGKYMAYLQRVQSTYRSRPYWFYDQPAALPSSPAGRRLHVAAEEASGTAFDGVLDFPATAVNNSTTTGEPDSAGVSADDEGRSIPIPFECPAVFEGEEAVEIDDDLFVTCEELRPLYELLYP</sequence>
<name>A0ACB8TIM0_9AGAM</name>
<evidence type="ECO:0000313" key="1">
    <source>
        <dbReference type="EMBL" id="KAI0068276.1"/>
    </source>
</evidence>
<proteinExistence type="predicted"/>
<dbReference type="EMBL" id="MU277188">
    <property type="protein sequence ID" value="KAI0068276.1"/>
    <property type="molecule type" value="Genomic_DNA"/>
</dbReference>
<keyword evidence="1" id="KW-0456">Lyase</keyword>
<protein>
    <submittedName>
        <fullName evidence="1">Chondroitin AC/alginate lyase</fullName>
    </submittedName>
</protein>
<dbReference type="Proteomes" id="UP000814140">
    <property type="component" value="Unassembled WGS sequence"/>
</dbReference>
<keyword evidence="2" id="KW-1185">Reference proteome</keyword>
<gene>
    <name evidence="1" type="ORF">BV25DRAFT_1867286</name>
</gene>
<accession>A0ACB8TIM0</accession>
<reference evidence="1" key="2">
    <citation type="journal article" date="2022" name="New Phytol.">
        <title>Evolutionary transition to the ectomycorrhizal habit in the genomes of a hyperdiverse lineage of mushroom-forming fungi.</title>
        <authorList>
            <person name="Looney B."/>
            <person name="Miyauchi S."/>
            <person name="Morin E."/>
            <person name="Drula E."/>
            <person name="Courty P.E."/>
            <person name="Kohler A."/>
            <person name="Kuo A."/>
            <person name="LaButti K."/>
            <person name="Pangilinan J."/>
            <person name="Lipzen A."/>
            <person name="Riley R."/>
            <person name="Andreopoulos W."/>
            <person name="He G."/>
            <person name="Johnson J."/>
            <person name="Nolan M."/>
            <person name="Tritt A."/>
            <person name="Barry K.W."/>
            <person name="Grigoriev I.V."/>
            <person name="Nagy L.G."/>
            <person name="Hibbett D."/>
            <person name="Henrissat B."/>
            <person name="Matheny P.B."/>
            <person name="Labbe J."/>
            <person name="Martin F.M."/>
        </authorList>
    </citation>
    <scope>NUCLEOTIDE SEQUENCE</scope>
    <source>
        <strain evidence="1">HHB10654</strain>
    </source>
</reference>
<comment type="caution">
    <text evidence="1">The sequence shown here is derived from an EMBL/GenBank/DDBJ whole genome shotgun (WGS) entry which is preliminary data.</text>
</comment>
<evidence type="ECO:0000313" key="2">
    <source>
        <dbReference type="Proteomes" id="UP000814140"/>
    </source>
</evidence>